<dbReference type="Proteomes" id="UP000515307">
    <property type="component" value="Chromosome"/>
</dbReference>
<gene>
    <name evidence="2" type="ORF">F0344_06480</name>
</gene>
<reference evidence="3" key="1">
    <citation type="submission" date="2019-10" db="EMBL/GenBank/DDBJ databases">
        <title>Antimicrobial potential of Antarctic Bacteria.</title>
        <authorList>
            <person name="Benaud N."/>
            <person name="Edwards R.J."/>
            <person name="Ferrari B.C."/>
        </authorList>
    </citation>
    <scope>NUCLEOTIDE SEQUENCE [LARGE SCALE GENOMIC DNA]</scope>
    <source>
        <strain evidence="3">NBSH44</strain>
    </source>
</reference>
<protein>
    <submittedName>
        <fullName evidence="2">Uncharacterized protein</fullName>
    </submittedName>
</protein>
<proteinExistence type="predicted"/>
<dbReference type="EMBL" id="CP045702">
    <property type="protein sequence ID" value="QNE74301.1"/>
    <property type="molecule type" value="Genomic_DNA"/>
</dbReference>
<organism evidence="2 3">
    <name type="scientific">Streptomyces finlayi</name>
    <dbReference type="NCBI Taxonomy" id="67296"/>
    <lineage>
        <taxon>Bacteria</taxon>
        <taxon>Bacillati</taxon>
        <taxon>Actinomycetota</taxon>
        <taxon>Actinomycetes</taxon>
        <taxon>Kitasatosporales</taxon>
        <taxon>Streptomycetaceae</taxon>
        <taxon>Streptomyces</taxon>
    </lineage>
</organism>
<feature type="region of interest" description="Disordered" evidence="1">
    <location>
        <begin position="99"/>
        <end position="133"/>
    </location>
</feature>
<name>A0A7G7BG36_9ACTN</name>
<keyword evidence="3" id="KW-1185">Reference proteome</keyword>
<evidence type="ECO:0000256" key="1">
    <source>
        <dbReference type="SAM" id="MobiDB-lite"/>
    </source>
</evidence>
<feature type="region of interest" description="Disordered" evidence="1">
    <location>
        <begin position="1"/>
        <end position="71"/>
    </location>
</feature>
<sequence length="133" mass="14439">MHDDADHPGGRFHRRRRWLPRTVRPGHRPAARLVRPDSRAAGHSPVDLRQRRLAHASGAQRQEPARAYGLTGDPYAEEPWCGYVPGSFPYQRELAALVSGGSGAEGRPVRGHTAGSASHQNAGEGSPRRQGVA</sequence>
<dbReference type="RefSeq" id="WP_185303029.1">
    <property type="nucleotide sequence ID" value="NZ_CP045702.1"/>
</dbReference>
<evidence type="ECO:0000313" key="3">
    <source>
        <dbReference type="Proteomes" id="UP000515307"/>
    </source>
</evidence>
<evidence type="ECO:0000313" key="2">
    <source>
        <dbReference type="EMBL" id="QNE74301.1"/>
    </source>
</evidence>
<feature type="compositionally biased region" description="Basic residues" evidence="1">
    <location>
        <begin position="10"/>
        <end position="30"/>
    </location>
</feature>
<dbReference type="AlphaFoldDB" id="A0A7G7BG36"/>
<dbReference type="KEGG" id="sfiy:F0344_06480"/>
<feature type="compositionally biased region" description="Basic and acidic residues" evidence="1">
    <location>
        <begin position="34"/>
        <end position="50"/>
    </location>
</feature>
<accession>A0A7G7BG36</accession>